<dbReference type="AlphaFoldDB" id="A0A3S1A5W6"/>
<dbReference type="OrthoDB" id="9798935at2"/>
<evidence type="ECO:0000313" key="3">
    <source>
        <dbReference type="Proteomes" id="UP000271624"/>
    </source>
</evidence>
<dbReference type="PANTHER" id="PTHR34700">
    <property type="entry name" value="POTASSIUM BINDING PROTEIN KBP"/>
    <property type="match status" value="1"/>
</dbReference>
<keyword evidence="3" id="KW-1185">Reference proteome</keyword>
<reference evidence="2" key="2">
    <citation type="journal article" date="2019" name="Genome Biol. Evol.">
        <title>Day and night: Metabolic profiles and evolutionary relationships of six axenic non-marine cyanobacteria.</title>
        <authorList>
            <person name="Will S.E."/>
            <person name="Henke P."/>
            <person name="Boedeker C."/>
            <person name="Huang S."/>
            <person name="Brinkmann H."/>
            <person name="Rohde M."/>
            <person name="Jarek M."/>
            <person name="Friedl T."/>
            <person name="Seufert S."/>
            <person name="Schumacher M."/>
            <person name="Overmann J."/>
            <person name="Neumann-Schaal M."/>
            <person name="Petersen J."/>
        </authorList>
    </citation>
    <scope>NUCLEOTIDE SEQUENCE [LARGE SCALE GENOMIC DNA]</scope>
    <source>
        <strain evidence="2">PCC 7102</strain>
    </source>
</reference>
<evidence type="ECO:0000259" key="1">
    <source>
        <dbReference type="PROSITE" id="PS51782"/>
    </source>
</evidence>
<dbReference type="EMBL" id="RSCL01000053">
    <property type="protein sequence ID" value="RUS93961.1"/>
    <property type="molecule type" value="Genomic_DNA"/>
</dbReference>
<protein>
    <recommendedName>
        <fullName evidence="1">LysM domain-containing protein</fullName>
    </recommendedName>
</protein>
<comment type="caution">
    <text evidence="2">The sequence shown here is derived from an EMBL/GenBank/DDBJ whole genome shotgun (WGS) entry which is preliminary data.</text>
</comment>
<dbReference type="PROSITE" id="PS51782">
    <property type="entry name" value="LYSM"/>
    <property type="match status" value="1"/>
</dbReference>
<dbReference type="Pfam" id="PF01476">
    <property type="entry name" value="LysM"/>
    <property type="match status" value="1"/>
</dbReference>
<dbReference type="SMART" id="SM00257">
    <property type="entry name" value="LysM"/>
    <property type="match status" value="1"/>
</dbReference>
<proteinExistence type="predicted"/>
<sequence>MTYIVKSGDTLSTIAQSVYRNHNMWSVIYDANIHIIGGNPDRITPGMKLHIPEITIPVFW</sequence>
<dbReference type="PANTHER" id="PTHR34700:SF8">
    <property type="entry name" value="POTASSIUM BINDING PROTEIN KBP"/>
    <property type="match status" value="1"/>
</dbReference>
<name>A0A3S1A5W6_9CYAN</name>
<dbReference type="CDD" id="cd00118">
    <property type="entry name" value="LysM"/>
    <property type="match status" value="1"/>
</dbReference>
<gene>
    <name evidence="2" type="ORF">DSM106972_094980</name>
</gene>
<dbReference type="InterPro" id="IPR052196">
    <property type="entry name" value="Bact_Kbp"/>
</dbReference>
<dbReference type="Proteomes" id="UP000271624">
    <property type="component" value="Unassembled WGS sequence"/>
</dbReference>
<accession>A0A3S1A5W6</accession>
<dbReference type="SUPFAM" id="SSF54106">
    <property type="entry name" value="LysM domain"/>
    <property type="match status" value="1"/>
</dbReference>
<dbReference type="Gene3D" id="3.10.350.10">
    <property type="entry name" value="LysM domain"/>
    <property type="match status" value="1"/>
</dbReference>
<dbReference type="InterPro" id="IPR018392">
    <property type="entry name" value="LysM"/>
</dbReference>
<dbReference type="InterPro" id="IPR036779">
    <property type="entry name" value="LysM_dom_sf"/>
</dbReference>
<feature type="domain" description="LysM" evidence="1">
    <location>
        <begin position="1"/>
        <end position="51"/>
    </location>
</feature>
<reference evidence="2" key="1">
    <citation type="submission" date="2018-12" db="EMBL/GenBank/DDBJ databases">
        <authorList>
            <person name="Will S."/>
            <person name="Neumann-Schaal M."/>
            <person name="Henke P."/>
        </authorList>
    </citation>
    <scope>NUCLEOTIDE SEQUENCE</scope>
    <source>
        <strain evidence="2">PCC 7102</strain>
    </source>
</reference>
<organism evidence="2 3">
    <name type="scientific">Dulcicalothrix desertica PCC 7102</name>
    <dbReference type="NCBI Taxonomy" id="232991"/>
    <lineage>
        <taxon>Bacteria</taxon>
        <taxon>Bacillati</taxon>
        <taxon>Cyanobacteriota</taxon>
        <taxon>Cyanophyceae</taxon>
        <taxon>Nostocales</taxon>
        <taxon>Calotrichaceae</taxon>
        <taxon>Dulcicalothrix</taxon>
    </lineage>
</organism>
<dbReference type="RefSeq" id="WP_127087414.1">
    <property type="nucleotide sequence ID" value="NZ_RSCL01000053.1"/>
</dbReference>
<evidence type="ECO:0000313" key="2">
    <source>
        <dbReference type="EMBL" id="RUS93961.1"/>
    </source>
</evidence>